<dbReference type="Proteomes" id="UP000195305">
    <property type="component" value="Unassembled WGS sequence"/>
</dbReference>
<protein>
    <submittedName>
        <fullName evidence="1">Uncharacterized protein</fullName>
    </submittedName>
</protein>
<dbReference type="OrthoDB" id="1862458at2"/>
<reference evidence="1 2" key="1">
    <citation type="journal article" date="2018" name="BMC Genomics">
        <title>Whole genome sequencing and function prediction of 133 gut anaerobes isolated from chicken caecum in pure cultures.</title>
        <authorList>
            <person name="Medvecky M."/>
            <person name="Cejkova D."/>
            <person name="Polansky O."/>
            <person name="Karasova D."/>
            <person name="Kubasova T."/>
            <person name="Cizek A."/>
            <person name="Rychlik I."/>
        </authorList>
    </citation>
    <scope>NUCLEOTIDE SEQUENCE [LARGE SCALE GENOMIC DNA]</scope>
    <source>
        <strain evidence="1 2">An13</strain>
    </source>
</reference>
<dbReference type="AlphaFoldDB" id="A0A1Y4STK3"/>
<sequence>MARKAAEKSEKEIPKFSKEAIINSKTFKPLQDALNVILKDEEKYSINEVTKLLDDFMKGKVK</sequence>
<evidence type="ECO:0000313" key="2">
    <source>
        <dbReference type="Proteomes" id="UP000195305"/>
    </source>
</evidence>
<dbReference type="RefSeq" id="WP_087359171.1">
    <property type="nucleotide sequence ID" value="NZ_NFLJ01000034.1"/>
</dbReference>
<accession>A0A1Y4STK3</accession>
<organism evidence="1 2">
    <name type="scientific">Massilimicrobiota timonensis</name>
    <dbReference type="NCBI Taxonomy" id="1776392"/>
    <lineage>
        <taxon>Bacteria</taxon>
        <taxon>Bacillati</taxon>
        <taxon>Bacillota</taxon>
        <taxon>Erysipelotrichia</taxon>
        <taxon>Erysipelotrichales</taxon>
        <taxon>Erysipelotrichaceae</taxon>
        <taxon>Massilimicrobiota</taxon>
    </lineage>
</organism>
<comment type="caution">
    <text evidence="1">The sequence shown here is derived from an EMBL/GenBank/DDBJ whole genome shotgun (WGS) entry which is preliminary data.</text>
</comment>
<gene>
    <name evidence="1" type="ORF">B5E75_10950</name>
</gene>
<keyword evidence="2" id="KW-1185">Reference proteome</keyword>
<dbReference type="EMBL" id="NFLJ01000034">
    <property type="protein sequence ID" value="OUQ33249.1"/>
    <property type="molecule type" value="Genomic_DNA"/>
</dbReference>
<evidence type="ECO:0000313" key="1">
    <source>
        <dbReference type="EMBL" id="OUQ33249.1"/>
    </source>
</evidence>
<name>A0A1Y4STK3_9FIRM</name>
<proteinExistence type="predicted"/>